<comment type="subcellular location">
    <subcellularLocation>
        <location evidence="1">Cell membrane</location>
        <topology evidence="1">Multi-pass membrane protein</topology>
    </subcellularLocation>
</comment>
<keyword evidence="2" id="KW-1003">Cell membrane</keyword>
<evidence type="ECO:0000256" key="1">
    <source>
        <dbReference type="ARBA" id="ARBA00004651"/>
    </source>
</evidence>
<feature type="transmembrane region" description="Helical" evidence="6">
    <location>
        <begin position="53"/>
        <end position="73"/>
    </location>
</feature>
<protein>
    <submittedName>
        <fullName evidence="7">FUSC family protein</fullName>
    </submittedName>
</protein>
<evidence type="ECO:0000313" key="8">
    <source>
        <dbReference type="Proteomes" id="UP000276295"/>
    </source>
</evidence>
<evidence type="ECO:0000256" key="6">
    <source>
        <dbReference type="SAM" id="Phobius"/>
    </source>
</evidence>
<proteinExistence type="predicted"/>
<evidence type="ECO:0000313" key="7">
    <source>
        <dbReference type="EMBL" id="RJT27915.1"/>
    </source>
</evidence>
<reference evidence="7 8" key="1">
    <citation type="submission" date="2018-09" db="EMBL/GenBank/DDBJ databases">
        <title>Draft genome sequence of Buttiauxella izardii CCUG 35510T.</title>
        <authorList>
            <person name="Salva-Serra F."/>
            <person name="Marathe N."/>
            <person name="Moore E."/>
            <person name="Stadler-Svensson L."/>
            <person name="Engstrom-Jakobsson H."/>
        </authorList>
    </citation>
    <scope>NUCLEOTIDE SEQUENCE [LARGE SCALE GENOMIC DNA]</scope>
    <source>
        <strain evidence="7 8">CCUG 35510</strain>
    </source>
</reference>
<dbReference type="PANTHER" id="PTHR30509">
    <property type="entry name" value="P-HYDROXYBENZOIC ACID EFFLUX PUMP SUBUNIT-RELATED"/>
    <property type="match status" value="1"/>
</dbReference>
<feature type="transmembrane region" description="Helical" evidence="6">
    <location>
        <begin position="148"/>
        <end position="169"/>
    </location>
</feature>
<sequence>MKKSIFAVRRDRPLTPLELYVYQHYRNIHGIRIAVAFVLTFLIIRMANLPDHSWPLITLVVVMGPISFWGNVIPRAFERMAGTVTGAVLGIIALHIEMYSLPLMLAWCGCAAFLCGYLTMSKRPYAALLIGITLAVVSSAPAGDIQTALWRSTNIILGCLLAIVFTSIYPQRAFIHWRIQLASFLRDYSKMSASGFSWNVLSRPNLTKLNSQVLANVEKMRTLIIPVSKETGISTKQLAEIQSIARDMIATQELQIEAHWASRSSRFIILNSHTLAEVQQMTQRTLQALAQALHEGNPSPAAANSERLNDITTELHELLLTHAGDDVVESAVHGYVWLSIQLAIKLERLSTVITEALTEQRFHHQPRDLAQTSVARNG</sequence>
<dbReference type="Pfam" id="PF04632">
    <property type="entry name" value="FUSC"/>
    <property type="match status" value="1"/>
</dbReference>
<keyword evidence="8" id="KW-1185">Reference proteome</keyword>
<evidence type="ECO:0000256" key="4">
    <source>
        <dbReference type="ARBA" id="ARBA00022989"/>
    </source>
</evidence>
<keyword evidence="5 6" id="KW-0472">Membrane</keyword>
<feature type="transmembrane region" description="Helical" evidence="6">
    <location>
        <begin position="30"/>
        <end position="47"/>
    </location>
</feature>
<dbReference type="GO" id="GO:0022857">
    <property type="term" value="F:transmembrane transporter activity"/>
    <property type="evidence" value="ECO:0007669"/>
    <property type="project" value="InterPro"/>
</dbReference>
<evidence type="ECO:0000256" key="3">
    <source>
        <dbReference type="ARBA" id="ARBA00022692"/>
    </source>
</evidence>
<evidence type="ECO:0000256" key="5">
    <source>
        <dbReference type="ARBA" id="ARBA00023136"/>
    </source>
</evidence>
<dbReference type="OrthoDB" id="977186at2"/>
<organism evidence="7 8">
    <name type="scientific">Buttiauxella izardii</name>
    <dbReference type="NCBI Taxonomy" id="82991"/>
    <lineage>
        <taxon>Bacteria</taxon>
        <taxon>Pseudomonadati</taxon>
        <taxon>Pseudomonadota</taxon>
        <taxon>Gammaproteobacteria</taxon>
        <taxon>Enterobacterales</taxon>
        <taxon>Enterobacteriaceae</taxon>
        <taxon>Buttiauxella</taxon>
    </lineage>
</organism>
<keyword evidence="3 6" id="KW-0812">Transmembrane</keyword>
<dbReference type="PANTHER" id="PTHR30509:SF42">
    <property type="entry name" value="INNER MEMBRANE PROTEIN YEEA"/>
    <property type="match status" value="1"/>
</dbReference>
<keyword evidence="4 6" id="KW-1133">Transmembrane helix</keyword>
<dbReference type="RefSeq" id="WP_120062775.1">
    <property type="nucleotide sequence ID" value="NZ_QZWH01000001.1"/>
</dbReference>
<feature type="transmembrane region" description="Helical" evidence="6">
    <location>
        <begin position="125"/>
        <end position="142"/>
    </location>
</feature>
<evidence type="ECO:0000256" key="2">
    <source>
        <dbReference type="ARBA" id="ARBA00022475"/>
    </source>
</evidence>
<dbReference type="AlphaFoldDB" id="A0A3A5K0I2"/>
<dbReference type="InterPro" id="IPR006726">
    <property type="entry name" value="PHBA_efflux_AaeB/fusaric-R"/>
</dbReference>
<comment type="caution">
    <text evidence="7">The sequence shown here is derived from an EMBL/GenBank/DDBJ whole genome shotgun (WGS) entry which is preliminary data.</text>
</comment>
<dbReference type="Proteomes" id="UP000276295">
    <property type="component" value="Unassembled WGS sequence"/>
</dbReference>
<dbReference type="EMBL" id="QZWH01000001">
    <property type="protein sequence ID" value="RJT27915.1"/>
    <property type="molecule type" value="Genomic_DNA"/>
</dbReference>
<name>A0A3A5K0I2_9ENTR</name>
<gene>
    <name evidence="7" type="ORF">D6029_00145</name>
</gene>
<feature type="transmembrane region" description="Helical" evidence="6">
    <location>
        <begin position="102"/>
        <end position="118"/>
    </location>
</feature>
<feature type="transmembrane region" description="Helical" evidence="6">
    <location>
        <begin position="80"/>
        <end position="96"/>
    </location>
</feature>
<accession>A0A3A5K0I2</accession>
<dbReference type="GO" id="GO:0005886">
    <property type="term" value="C:plasma membrane"/>
    <property type="evidence" value="ECO:0007669"/>
    <property type="project" value="UniProtKB-SubCell"/>
</dbReference>